<evidence type="ECO:0000256" key="1">
    <source>
        <dbReference type="SAM" id="MobiDB-lite"/>
    </source>
</evidence>
<dbReference type="AlphaFoldDB" id="A0AAV2BGH0"/>
<feature type="compositionally biased region" description="Basic residues" evidence="1">
    <location>
        <begin position="76"/>
        <end position="94"/>
    </location>
</feature>
<evidence type="ECO:0000313" key="2">
    <source>
        <dbReference type="EMBL" id="CAL1294735.1"/>
    </source>
</evidence>
<evidence type="ECO:0000313" key="3">
    <source>
        <dbReference type="Proteomes" id="UP001497382"/>
    </source>
</evidence>
<comment type="caution">
    <text evidence="2">The sequence shown here is derived from an EMBL/GenBank/DDBJ whole genome shotgun (WGS) entry which is preliminary data.</text>
</comment>
<gene>
    <name evidence="2" type="ORF">LARSCL_LOCUS18891</name>
</gene>
<accession>A0AAV2BGH0</accession>
<protein>
    <submittedName>
        <fullName evidence="2">Uncharacterized protein</fullName>
    </submittedName>
</protein>
<keyword evidence="3" id="KW-1185">Reference proteome</keyword>
<reference evidence="2 3" key="1">
    <citation type="submission" date="2024-04" db="EMBL/GenBank/DDBJ databases">
        <authorList>
            <person name="Rising A."/>
            <person name="Reimegard J."/>
            <person name="Sonavane S."/>
            <person name="Akerstrom W."/>
            <person name="Nylinder S."/>
            <person name="Hedman E."/>
            <person name="Kallberg Y."/>
        </authorList>
    </citation>
    <scope>NUCLEOTIDE SEQUENCE [LARGE SCALE GENOMIC DNA]</scope>
</reference>
<organism evidence="2 3">
    <name type="scientific">Larinioides sclopetarius</name>
    <dbReference type="NCBI Taxonomy" id="280406"/>
    <lineage>
        <taxon>Eukaryota</taxon>
        <taxon>Metazoa</taxon>
        <taxon>Ecdysozoa</taxon>
        <taxon>Arthropoda</taxon>
        <taxon>Chelicerata</taxon>
        <taxon>Arachnida</taxon>
        <taxon>Araneae</taxon>
        <taxon>Araneomorphae</taxon>
        <taxon>Entelegynae</taxon>
        <taxon>Araneoidea</taxon>
        <taxon>Araneidae</taxon>
        <taxon>Larinioides</taxon>
    </lineage>
</organism>
<sequence length="101" mass="11380">MVAYKYLFTSDLSLLTEVKSQIQENCSLPGQLRARNENKVEPARDLGEVPAAEEMPGDVNVIDTADAEEPPSTSHHLFKHPNSHQRFNSRHHRWPGSNVGF</sequence>
<feature type="region of interest" description="Disordered" evidence="1">
    <location>
        <begin position="63"/>
        <end position="101"/>
    </location>
</feature>
<dbReference type="Proteomes" id="UP001497382">
    <property type="component" value="Unassembled WGS sequence"/>
</dbReference>
<proteinExistence type="predicted"/>
<dbReference type="EMBL" id="CAXIEN010000352">
    <property type="protein sequence ID" value="CAL1294735.1"/>
    <property type="molecule type" value="Genomic_DNA"/>
</dbReference>
<name>A0AAV2BGH0_9ARAC</name>